<evidence type="ECO:0000256" key="2">
    <source>
        <dbReference type="ARBA" id="ARBA00023235"/>
    </source>
</evidence>
<dbReference type="OrthoDB" id="9801785at2"/>
<dbReference type="GO" id="GO:0005975">
    <property type="term" value="P:carbohydrate metabolic process"/>
    <property type="evidence" value="ECO:0007669"/>
    <property type="project" value="UniProtKB-UniRule"/>
</dbReference>
<evidence type="ECO:0000259" key="5">
    <source>
        <dbReference type="Pfam" id="PF01370"/>
    </source>
</evidence>
<dbReference type="EC" id="5.1.3.20" evidence="4"/>
<dbReference type="Gene3D" id="3.40.50.720">
    <property type="entry name" value="NAD(P)-binding Rossmann-like Domain"/>
    <property type="match status" value="1"/>
</dbReference>
<dbReference type="PANTHER" id="PTHR43103:SF3">
    <property type="entry name" value="ADP-L-GLYCERO-D-MANNO-HEPTOSE-6-EPIMERASE"/>
    <property type="match status" value="1"/>
</dbReference>
<accession>A0A143DDF2</accession>
<feature type="binding site" evidence="4">
    <location>
        <position position="176"/>
    </location>
    <ligand>
        <name>NADP(+)</name>
        <dbReference type="ChEBI" id="CHEBI:58349"/>
    </ligand>
</feature>
<comment type="function">
    <text evidence="4">Catalyzes the interconversion between ADP-D-glycero-beta-D-manno-heptose and ADP-L-glycero-beta-D-manno-heptose via an epimerization at carbon 6 of the heptose.</text>
</comment>
<gene>
    <name evidence="4" type="primary">hldD</name>
    <name evidence="6" type="ORF">AY555_04860</name>
</gene>
<name>A0A143DDF2_9PROT</name>
<feature type="binding site" evidence="4">
    <location>
        <position position="147"/>
    </location>
    <ligand>
        <name>NADP(+)</name>
        <dbReference type="ChEBI" id="CHEBI:58349"/>
    </ligand>
</feature>
<dbReference type="Pfam" id="PF01370">
    <property type="entry name" value="Epimerase"/>
    <property type="match status" value="1"/>
</dbReference>
<feature type="binding site" evidence="4">
    <location>
        <position position="221"/>
    </location>
    <ligand>
        <name>substrate</name>
    </ligand>
</feature>
<feature type="binding site" evidence="4">
    <location>
        <position position="186"/>
    </location>
    <ligand>
        <name>substrate</name>
    </ligand>
</feature>
<feature type="binding site" evidence="4">
    <location>
        <begin position="31"/>
        <end position="32"/>
    </location>
    <ligand>
        <name>NADP(+)</name>
        <dbReference type="ChEBI" id="CHEBI:58349"/>
    </ligand>
</feature>
<feature type="domain" description="NAD-dependent epimerase/dehydratase" evidence="5">
    <location>
        <begin position="3"/>
        <end position="249"/>
    </location>
</feature>
<dbReference type="PANTHER" id="PTHR43103">
    <property type="entry name" value="NUCLEOSIDE-DIPHOSPHATE-SUGAR EPIMERASE"/>
    <property type="match status" value="1"/>
</dbReference>
<evidence type="ECO:0000313" key="6">
    <source>
        <dbReference type="EMBL" id="AMW34619.1"/>
    </source>
</evidence>
<comment type="caution">
    <text evidence="4">Lacks conserved residue(s) required for the propagation of feature annotation.</text>
</comment>
<dbReference type="RefSeq" id="WP_066134149.1">
    <property type="nucleotide sequence ID" value="NZ_CP014525.1"/>
</dbReference>
<keyword evidence="3 4" id="KW-0119">Carbohydrate metabolism</keyword>
<dbReference type="GO" id="GO:0008712">
    <property type="term" value="F:ADP-glyceromanno-heptose 6-epimerase activity"/>
    <property type="evidence" value="ECO:0007669"/>
    <property type="project" value="UniProtKB-UniRule"/>
</dbReference>
<comment type="domain">
    <text evidence="4">Contains a large N-terminal NADP-binding domain, and a smaller C-terminal substrate-binding domain.</text>
</comment>
<dbReference type="InterPro" id="IPR011912">
    <property type="entry name" value="Heptose_epim"/>
</dbReference>
<dbReference type="GeneID" id="53316481"/>
<comment type="cofactor">
    <cofactor evidence="4">
        <name>NADP(+)</name>
        <dbReference type="ChEBI" id="CHEBI:58349"/>
    </cofactor>
    <text evidence="4">Binds 1 NADP(+) per subunit.</text>
</comment>
<feature type="binding site" evidence="4">
    <location>
        <begin position="10"/>
        <end position="11"/>
    </location>
    <ligand>
        <name>NADP(+)</name>
        <dbReference type="ChEBI" id="CHEBI:58349"/>
    </ligand>
</feature>
<dbReference type="GO" id="GO:0050661">
    <property type="term" value="F:NADP binding"/>
    <property type="evidence" value="ECO:0007669"/>
    <property type="project" value="InterPro"/>
</dbReference>
<feature type="binding site" evidence="4">
    <location>
        <position position="38"/>
    </location>
    <ligand>
        <name>NADP(+)</name>
        <dbReference type="ChEBI" id="CHEBI:58349"/>
    </ligand>
</feature>
<dbReference type="KEGG" id="hjo:AY555_04860"/>
<dbReference type="NCBIfam" id="TIGR02197">
    <property type="entry name" value="heptose_epim"/>
    <property type="match status" value="1"/>
</dbReference>
<evidence type="ECO:0000256" key="1">
    <source>
        <dbReference type="ARBA" id="ARBA00022857"/>
    </source>
</evidence>
<comment type="catalytic activity">
    <reaction evidence="4">
        <text>ADP-D-glycero-beta-D-manno-heptose = ADP-L-glycero-beta-D-manno-heptose</text>
        <dbReference type="Rhea" id="RHEA:17577"/>
        <dbReference type="ChEBI" id="CHEBI:59967"/>
        <dbReference type="ChEBI" id="CHEBI:61506"/>
        <dbReference type="EC" id="5.1.3.20"/>
    </reaction>
</comment>
<feature type="binding site" evidence="4">
    <location>
        <position position="286"/>
    </location>
    <ligand>
        <name>substrate</name>
    </ligand>
</feature>
<feature type="active site" description="Proton acceptor" evidence="4">
    <location>
        <position position="143"/>
    </location>
</feature>
<dbReference type="SUPFAM" id="SSF51735">
    <property type="entry name" value="NAD(P)-binding Rossmann-fold domains"/>
    <property type="match status" value="1"/>
</dbReference>
<proteinExistence type="inferred from homology"/>
<protein>
    <recommendedName>
        <fullName evidence="4">ADP-L-glycero-D-manno-heptose-6-epimerase</fullName>
        <ecNumber evidence="4">5.1.3.20</ecNumber>
    </recommendedName>
    <alternativeName>
        <fullName evidence="4">ADP-L-glycero-beta-D-manno-heptose-6-epimerase</fullName>
        <shortName evidence="4">ADP-glyceromanno-heptose 6-epimerase</shortName>
        <shortName evidence="4">ADP-hep 6-epimerase</shortName>
        <shortName evidence="4">AGME</shortName>
    </alternativeName>
</protein>
<keyword evidence="2 4" id="KW-0413">Isomerase</keyword>
<feature type="binding site" evidence="4">
    <location>
        <position position="90"/>
    </location>
    <ligand>
        <name>NADP(+)</name>
        <dbReference type="ChEBI" id="CHEBI:58349"/>
    </ligand>
</feature>
<keyword evidence="7" id="KW-1185">Reference proteome</keyword>
<dbReference type="AlphaFoldDB" id="A0A143DDF2"/>
<sequence>MYVVTGGAGFIGSNVLAALEDRGCEDLVVVDRLRDGNKWRNIAHRELADIVEPVRIFDFLEQHRTKIKAILHMGAVSSTTEKDVDKILTNNFDYSIALLRWCAMHGIRLIYASSGATYGDGSNGFDDDASIAHLAKMRPLNAYGWSKHLFDRRVARRLAQKKKMPPQWVGLKFFNVYGPNEYHKGQQSSVVSQVYPHAAQNTHFNLFRSHNPAYKDGGQLRDFVWVGDVVDVIMWLLDNPQISGLYNLGTGKARSFFDLAAAAYRALGLEPNIRYIDTPVPIRDKYQYFTEAKMDRLRAAGYTKPFTGVEEGVTRYVKDFLSQSDPYR</sequence>
<dbReference type="STRING" id="1549855.AY555_04860"/>
<dbReference type="InterPro" id="IPR036291">
    <property type="entry name" value="NAD(P)-bd_dom_sf"/>
</dbReference>
<dbReference type="CDD" id="cd05248">
    <property type="entry name" value="ADP_GME_SDR_e"/>
    <property type="match status" value="1"/>
</dbReference>
<feature type="active site" description="Proton acceptor" evidence="4">
    <location>
        <position position="184"/>
    </location>
</feature>
<dbReference type="Proteomes" id="UP000076066">
    <property type="component" value="Chromosome"/>
</dbReference>
<dbReference type="GO" id="GO:0097171">
    <property type="term" value="P:ADP-L-glycero-beta-D-manno-heptose biosynthetic process"/>
    <property type="evidence" value="ECO:0007669"/>
    <property type="project" value="UniProtKB-UniPathway"/>
</dbReference>
<evidence type="ECO:0000256" key="3">
    <source>
        <dbReference type="ARBA" id="ARBA00023277"/>
    </source>
</evidence>
<reference evidence="6 7" key="1">
    <citation type="submission" date="2016-02" db="EMBL/GenBank/DDBJ databases">
        <title>Complete Genome of H5569, the type strain of the newly described species Haematospirillium jordaniae.</title>
        <authorList>
            <person name="Nicholson A.C."/>
            <person name="Humrighouse B.W."/>
            <person name="Loparov V."/>
            <person name="McQuiston J.R."/>
        </authorList>
    </citation>
    <scope>NUCLEOTIDE SEQUENCE [LARGE SCALE GENOMIC DNA]</scope>
    <source>
        <strain evidence="6 7">H5569</strain>
    </source>
</reference>
<dbReference type="HAMAP" id="MF_01601">
    <property type="entry name" value="Heptose_epimerase"/>
    <property type="match status" value="1"/>
</dbReference>
<dbReference type="InterPro" id="IPR001509">
    <property type="entry name" value="Epimerase_deHydtase"/>
</dbReference>
<comment type="similarity">
    <text evidence="4">Belongs to the NAD(P)-dependent epimerase/dehydratase family. HldD subfamily.</text>
</comment>
<comment type="pathway">
    <text evidence="4">Nucleotide-sugar biosynthesis; ADP-L-glycero-beta-D-manno-heptose biosynthesis; ADP-L-glycero-beta-D-manno-heptose from D-glycero-beta-D-manno-heptose 7-phosphate: step 4/4.</text>
</comment>
<dbReference type="Gene3D" id="3.90.25.10">
    <property type="entry name" value="UDP-galactose 4-epimerase, domain 1"/>
    <property type="match status" value="1"/>
</dbReference>
<dbReference type="UniPathway" id="UPA00356">
    <property type="reaction ID" value="UER00440"/>
</dbReference>
<feature type="binding site" evidence="4">
    <location>
        <begin position="207"/>
        <end position="210"/>
    </location>
    <ligand>
        <name>substrate</name>
    </ligand>
</feature>
<organism evidence="6 7">
    <name type="scientific">Haematospirillum jordaniae</name>
    <dbReference type="NCBI Taxonomy" id="1549855"/>
    <lineage>
        <taxon>Bacteria</taxon>
        <taxon>Pseudomonadati</taxon>
        <taxon>Pseudomonadota</taxon>
        <taxon>Alphaproteobacteria</taxon>
        <taxon>Rhodospirillales</taxon>
        <taxon>Novispirillaceae</taxon>
        <taxon>Haematospirillum</taxon>
    </lineage>
</organism>
<evidence type="ECO:0000256" key="4">
    <source>
        <dbReference type="HAMAP-Rule" id="MF_01601"/>
    </source>
</evidence>
<keyword evidence="1 4" id="KW-0521">NADP</keyword>
<dbReference type="EMBL" id="CP014525">
    <property type="protein sequence ID" value="AMW34619.1"/>
    <property type="molecule type" value="Genomic_DNA"/>
</dbReference>
<feature type="binding site" evidence="4">
    <location>
        <position position="184"/>
    </location>
    <ligand>
        <name>NADP(+)</name>
        <dbReference type="ChEBI" id="CHEBI:58349"/>
    </ligand>
</feature>
<feature type="binding site" evidence="4">
    <location>
        <begin position="73"/>
        <end position="77"/>
    </location>
    <ligand>
        <name>NADP(+)</name>
        <dbReference type="ChEBI" id="CHEBI:58349"/>
    </ligand>
</feature>
<comment type="subunit">
    <text evidence="4">Homopentamer.</text>
</comment>
<evidence type="ECO:0000313" key="7">
    <source>
        <dbReference type="Proteomes" id="UP000076066"/>
    </source>
</evidence>
<feature type="binding site" evidence="4">
    <location>
        <position position="193"/>
    </location>
    <ligand>
        <name>substrate</name>
    </ligand>
</feature>
<feature type="binding site" evidence="4">
    <location>
        <position position="175"/>
    </location>
    <ligand>
        <name>substrate</name>
    </ligand>
</feature>